<sequence>MRALGIVAWKQRPREIFPAPPAVDFEISLKPTCDDEANNERWISCETLGCFATCVSRCGWVNCCVIDAENLQAARPAGGDVDGDRKLGREVSS</sequence>
<proteinExistence type="predicted"/>
<comment type="caution">
    <text evidence="1">The sequence shown here is derived from an EMBL/GenBank/DDBJ whole genome shotgun (WGS) entry which is preliminary data.</text>
</comment>
<dbReference type="AlphaFoldDB" id="A0A6G1F3A4"/>
<dbReference type="EMBL" id="SPHZ02000001">
    <property type="protein sequence ID" value="KAF0931361.1"/>
    <property type="molecule type" value="Genomic_DNA"/>
</dbReference>
<reference evidence="1 2" key="1">
    <citation type="submission" date="2019-11" db="EMBL/GenBank/DDBJ databases">
        <title>Whole genome sequence of Oryza granulata.</title>
        <authorList>
            <person name="Li W."/>
        </authorList>
    </citation>
    <scope>NUCLEOTIDE SEQUENCE [LARGE SCALE GENOMIC DNA]</scope>
    <source>
        <strain evidence="2">cv. Menghai</strain>
        <tissue evidence="1">Leaf</tissue>
    </source>
</reference>
<gene>
    <name evidence="1" type="ORF">E2562_004501</name>
</gene>
<evidence type="ECO:0000313" key="1">
    <source>
        <dbReference type="EMBL" id="KAF0931361.1"/>
    </source>
</evidence>
<organism evidence="1 2">
    <name type="scientific">Oryza meyeriana var. granulata</name>
    <dbReference type="NCBI Taxonomy" id="110450"/>
    <lineage>
        <taxon>Eukaryota</taxon>
        <taxon>Viridiplantae</taxon>
        <taxon>Streptophyta</taxon>
        <taxon>Embryophyta</taxon>
        <taxon>Tracheophyta</taxon>
        <taxon>Spermatophyta</taxon>
        <taxon>Magnoliopsida</taxon>
        <taxon>Liliopsida</taxon>
        <taxon>Poales</taxon>
        <taxon>Poaceae</taxon>
        <taxon>BOP clade</taxon>
        <taxon>Oryzoideae</taxon>
        <taxon>Oryzeae</taxon>
        <taxon>Oryzinae</taxon>
        <taxon>Oryza</taxon>
        <taxon>Oryza meyeriana</taxon>
    </lineage>
</organism>
<name>A0A6G1F3A4_9ORYZ</name>
<keyword evidence="2" id="KW-1185">Reference proteome</keyword>
<evidence type="ECO:0000313" key="2">
    <source>
        <dbReference type="Proteomes" id="UP000479710"/>
    </source>
</evidence>
<accession>A0A6G1F3A4</accession>
<dbReference type="Proteomes" id="UP000479710">
    <property type="component" value="Unassembled WGS sequence"/>
</dbReference>
<protein>
    <submittedName>
        <fullName evidence="1">Uncharacterized protein</fullName>
    </submittedName>
</protein>